<proteinExistence type="inferred from homology"/>
<dbReference type="InterPro" id="IPR010273">
    <property type="entry name" value="DUF881"/>
</dbReference>
<dbReference type="EMBL" id="JAHLQL010000001">
    <property type="protein sequence ID" value="MBU5590790.1"/>
    <property type="molecule type" value="Genomic_DNA"/>
</dbReference>
<gene>
    <name evidence="3" type="ORF">KQI89_03355</name>
</gene>
<dbReference type="Proteomes" id="UP000736583">
    <property type="component" value="Unassembled WGS sequence"/>
</dbReference>
<keyword evidence="2" id="KW-0812">Transmembrane</keyword>
<name>A0ABS6EX37_9CLOT</name>
<dbReference type="Gene3D" id="3.30.70.1880">
    <property type="entry name" value="Protein of unknown function DUF881"/>
    <property type="match status" value="1"/>
</dbReference>
<feature type="transmembrane region" description="Helical" evidence="2">
    <location>
        <begin position="6"/>
        <end position="27"/>
    </location>
</feature>
<sequence length="245" mass="28256">MKLNEGKIFVFVAAIIIGVLISFNIHLNTATEREYISTKEYQEAYNRRNKLYREISDLKEDYYDNYKKLNSYKDESQNKNDKVIETIMDELESNKTILGYKQVQGEGIEVTITDGFNELNPDIEDPLLRYMRTFHNTDLIQLINELKSSGAEAISINGQRLMNNSEVYCSSAFISINGVKLPAPFYIDVIGSMDKFRTYFGSNDTYIKRLQGRGINVSFEEKEEINIPGYIGELKVNYLINAKNK</sequence>
<keyword evidence="2" id="KW-1133">Transmembrane helix</keyword>
<protein>
    <submittedName>
        <fullName evidence="3">DUF881 domain-containing protein</fullName>
    </submittedName>
</protein>
<evidence type="ECO:0000256" key="2">
    <source>
        <dbReference type="SAM" id="Phobius"/>
    </source>
</evidence>
<dbReference type="Pfam" id="PF05949">
    <property type="entry name" value="DUF881"/>
    <property type="match status" value="1"/>
</dbReference>
<dbReference type="PANTHER" id="PTHR37313">
    <property type="entry name" value="UPF0749 PROTEIN RV1825"/>
    <property type="match status" value="1"/>
</dbReference>
<evidence type="ECO:0000313" key="4">
    <source>
        <dbReference type="Proteomes" id="UP000736583"/>
    </source>
</evidence>
<keyword evidence="4" id="KW-1185">Reference proteome</keyword>
<evidence type="ECO:0000256" key="1">
    <source>
        <dbReference type="ARBA" id="ARBA00009108"/>
    </source>
</evidence>
<comment type="caution">
    <text evidence="3">The sequence shown here is derived from an EMBL/GenBank/DDBJ whole genome shotgun (WGS) entry which is preliminary data.</text>
</comment>
<comment type="similarity">
    <text evidence="1">Belongs to the UPF0749 family.</text>
</comment>
<organism evidence="3 4">
    <name type="scientific">Clostridium simiarum</name>
    <dbReference type="NCBI Taxonomy" id="2841506"/>
    <lineage>
        <taxon>Bacteria</taxon>
        <taxon>Bacillati</taxon>
        <taxon>Bacillota</taxon>
        <taxon>Clostridia</taxon>
        <taxon>Eubacteriales</taxon>
        <taxon>Clostridiaceae</taxon>
        <taxon>Clostridium</taxon>
    </lineage>
</organism>
<dbReference type="PANTHER" id="PTHR37313:SF2">
    <property type="entry name" value="UPF0749 PROTEIN YLXX"/>
    <property type="match status" value="1"/>
</dbReference>
<accession>A0ABS6EX37</accession>
<reference evidence="3 4" key="1">
    <citation type="submission" date="2021-06" db="EMBL/GenBank/DDBJ databases">
        <authorList>
            <person name="Sun Q."/>
            <person name="Li D."/>
        </authorList>
    </citation>
    <scope>NUCLEOTIDE SEQUENCE [LARGE SCALE GENOMIC DNA]</scope>
    <source>
        <strain evidence="3 4">MSJ-4</strain>
    </source>
</reference>
<dbReference type="RefSeq" id="WP_032121711.1">
    <property type="nucleotide sequence ID" value="NZ_JAHLQL010000001.1"/>
</dbReference>
<evidence type="ECO:0000313" key="3">
    <source>
        <dbReference type="EMBL" id="MBU5590790.1"/>
    </source>
</evidence>
<keyword evidence="2" id="KW-0472">Membrane</keyword>